<evidence type="ECO:0000256" key="10">
    <source>
        <dbReference type="ARBA" id="ARBA00023004"/>
    </source>
</evidence>
<dbReference type="STRING" id="643674.PAEH1_05990"/>
<feature type="transmembrane region" description="Helical" evidence="12">
    <location>
        <begin position="125"/>
        <end position="153"/>
    </location>
</feature>
<feature type="transmembrane region" description="Helical" evidence="12">
    <location>
        <begin position="12"/>
        <end position="35"/>
    </location>
</feature>
<keyword evidence="8" id="KW-0249">Electron transport</keyword>
<evidence type="ECO:0000256" key="3">
    <source>
        <dbReference type="ARBA" id="ARBA00022448"/>
    </source>
</evidence>
<evidence type="ECO:0000256" key="4">
    <source>
        <dbReference type="ARBA" id="ARBA00022475"/>
    </source>
</evidence>
<feature type="transmembrane region" description="Helical" evidence="12">
    <location>
        <begin position="55"/>
        <end position="76"/>
    </location>
</feature>
<dbReference type="GO" id="GO:0005886">
    <property type="term" value="C:plasma membrane"/>
    <property type="evidence" value="ECO:0007669"/>
    <property type="project" value="UniProtKB-SubCell"/>
</dbReference>
<feature type="transmembrane region" description="Helical" evidence="12">
    <location>
        <begin position="179"/>
        <end position="202"/>
    </location>
</feature>
<dbReference type="GO" id="GO:0016682">
    <property type="term" value="F:oxidoreductase activity, acting on diphenols and related substances as donors, oxygen as acceptor"/>
    <property type="evidence" value="ECO:0007669"/>
    <property type="project" value="TreeGrafter"/>
</dbReference>
<keyword evidence="5" id="KW-0349">Heme</keyword>
<dbReference type="Proteomes" id="UP000189369">
    <property type="component" value="Chromosome"/>
</dbReference>
<evidence type="ECO:0000256" key="2">
    <source>
        <dbReference type="ARBA" id="ARBA00009819"/>
    </source>
</evidence>
<evidence type="ECO:0000256" key="6">
    <source>
        <dbReference type="ARBA" id="ARBA00022692"/>
    </source>
</evidence>
<evidence type="ECO:0008006" key="15">
    <source>
        <dbReference type="Google" id="ProtNLM"/>
    </source>
</evidence>
<dbReference type="EMBL" id="CP019697">
    <property type="protein sequence ID" value="AQS51226.1"/>
    <property type="molecule type" value="Genomic_DNA"/>
</dbReference>
<dbReference type="GO" id="GO:0046872">
    <property type="term" value="F:metal ion binding"/>
    <property type="evidence" value="ECO:0007669"/>
    <property type="project" value="UniProtKB-KW"/>
</dbReference>
<proteinExistence type="inferred from homology"/>
<name>A0A1U9JZN8_9BURK</name>
<evidence type="ECO:0000256" key="5">
    <source>
        <dbReference type="ARBA" id="ARBA00022617"/>
    </source>
</evidence>
<feature type="transmembrane region" description="Helical" evidence="12">
    <location>
        <begin position="96"/>
        <end position="118"/>
    </location>
</feature>
<dbReference type="GO" id="GO:0009055">
    <property type="term" value="F:electron transfer activity"/>
    <property type="evidence" value="ECO:0007669"/>
    <property type="project" value="InterPro"/>
</dbReference>
<keyword evidence="10" id="KW-0408">Iron</keyword>
<evidence type="ECO:0000256" key="1">
    <source>
        <dbReference type="ARBA" id="ARBA00004651"/>
    </source>
</evidence>
<dbReference type="GO" id="GO:0019646">
    <property type="term" value="P:aerobic electron transport chain"/>
    <property type="evidence" value="ECO:0007669"/>
    <property type="project" value="InterPro"/>
</dbReference>
<feature type="transmembrane region" description="Helical" evidence="12">
    <location>
        <begin position="223"/>
        <end position="245"/>
    </location>
</feature>
<dbReference type="Pfam" id="PF01654">
    <property type="entry name" value="Cyt_bd_oxida_I"/>
    <property type="match status" value="1"/>
</dbReference>
<dbReference type="KEGG" id="phn:PAEH1_05990"/>
<evidence type="ECO:0000256" key="8">
    <source>
        <dbReference type="ARBA" id="ARBA00022982"/>
    </source>
</evidence>
<evidence type="ECO:0000256" key="12">
    <source>
        <dbReference type="SAM" id="Phobius"/>
    </source>
</evidence>
<feature type="transmembrane region" description="Helical" evidence="12">
    <location>
        <begin position="360"/>
        <end position="381"/>
    </location>
</feature>
<dbReference type="PANTHER" id="PTHR30365:SF14">
    <property type="entry name" value="CYTOCHROME BD MENAQUINOL OXIDASE SUBUNIT I-RELATED"/>
    <property type="match status" value="1"/>
</dbReference>
<reference evidence="13 14" key="1">
    <citation type="submission" date="2017-01" db="EMBL/GenBank/DDBJ databases">
        <title>Complete Genome Sequence of Paenalcaligenes hominis, Isolated from a paraplegic Patient with neurogenic bladder.</title>
        <authorList>
            <person name="Mukhopadhyay R."/>
            <person name="Joaquin J."/>
            <person name="Hogue R."/>
            <person name="Kilaru A."/>
            <person name="Jospin G."/>
            <person name="Mars K."/>
            <person name="Eisen J.A."/>
            <person name="Chaturvedi V."/>
        </authorList>
    </citation>
    <scope>NUCLEOTIDE SEQUENCE [LARGE SCALE GENOMIC DNA]</scope>
    <source>
        <strain evidence="13 14">15S00501</strain>
    </source>
</reference>
<comment type="similarity">
    <text evidence="2">Belongs to the cytochrome ubiquinol oxidase subunit 1 family.</text>
</comment>
<evidence type="ECO:0000313" key="14">
    <source>
        <dbReference type="Proteomes" id="UP000189369"/>
    </source>
</evidence>
<keyword evidence="9 12" id="KW-1133">Transmembrane helix</keyword>
<evidence type="ECO:0000256" key="7">
    <source>
        <dbReference type="ARBA" id="ARBA00022723"/>
    </source>
</evidence>
<keyword evidence="4" id="KW-1003">Cell membrane</keyword>
<keyword evidence="6 12" id="KW-0812">Transmembrane</keyword>
<dbReference type="AlphaFoldDB" id="A0A1U9JZN8"/>
<keyword evidence="3" id="KW-0813">Transport</keyword>
<gene>
    <name evidence="13" type="ORF">PAEH1_05990</name>
</gene>
<dbReference type="PANTHER" id="PTHR30365">
    <property type="entry name" value="CYTOCHROME D UBIQUINOL OXIDASE"/>
    <property type="match status" value="1"/>
</dbReference>
<comment type="subcellular location">
    <subcellularLocation>
        <location evidence="1">Cell membrane</location>
        <topology evidence="1">Multi-pass membrane protein</topology>
    </subcellularLocation>
</comment>
<dbReference type="InterPro" id="IPR002585">
    <property type="entry name" value="Cyt-d_ubiquinol_oxidase_su_1"/>
</dbReference>
<evidence type="ECO:0000256" key="11">
    <source>
        <dbReference type="ARBA" id="ARBA00023136"/>
    </source>
</evidence>
<keyword evidence="7" id="KW-0479">Metal-binding</keyword>
<dbReference type="GO" id="GO:0070069">
    <property type="term" value="C:cytochrome complex"/>
    <property type="evidence" value="ECO:0007669"/>
    <property type="project" value="InterPro"/>
</dbReference>
<feature type="transmembrane region" description="Helical" evidence="12">
    <location>
        <begin position="410"/>
        <end position="432"/>
    </location>
</feature>
<feature type="transmembrane region" description="Helical" evidence="12">
    <location>
        <begin position="317"/>
        <end position="340"/>
    </location>
</feature>
<sequence>MSYSALWFSQLQFFGSVSFMAVCLAMSLGLSWLLVYIRVRALGEQHLLWLPVYRFWVRIFALAFILSFASSMPVLIQLGSLWPRLLPKIHAVSGPILAMTLFGTLVFKACFLGLMLYAQRQLSEWLHALVVCGVAVGNTFVALCLMVLVSWVYTPTGAQWIDGSYQVQHWTEVIFNPSFGWYSAQFFSASFLMVAGAVMAILSMQSLRRPLGEGERRVFKTAVFLGSSAWLVLAGVIVAAATALADLQPMKAAAAMGYWGAGSVPRWLWAAWPSTIDLTNYYELGWNSNLSWWLAHDAEGQPIGLDKMAGMTPPVSIVFWAVRLGLLTGLLMLFVLLKAWRTGLKRHYDPSALSPRARHIFVMTGFLGPLILLSGLTYHYFGAFPYVVGQTITFAEIAAVRSHNESVVSLVAYGVVHSLLIIGFVSLVRYVARYGVISVARRRGRA</sequence>
<evidence type="ECO:0000313" key="13">
    <source>
        <dbReference type="EMBL" id="AQS51226.1"/>
    </source>
</evidence>
<accession>A0A1U9JZN8</accession>
<organism evidence="13 14">
    <name type="scientific">Paenalcaligenes hominis</name>
    <dbReference type="NCBI Taxonomy" id="643674"/>
    <lineage>
        <taxon>Bacteria</taxon>
        <taxon>Pseudomonadati</taxon>
        <taxon>Pseudomonadota</taxon>
        <taxon>Betaproteobacteria</taxon>
        <taxon>Burkholderiales</taxon>
        <taxon>Alcaligenaceae</taxon>
        <taxon>Paenalcaligenes</taxon>
    </lineage>
</organism>
<dbReference type="GO" id="GO:0020037">
    <property type="term" value="F:heme binding"/>
    <property type="evidence" value="ECO:0007669"/>
    <property type="project" value="TreeGrafter"/>
</dbReference>
<evidence type="ECO:0000256" key="9">
    <source>
        <dbReference type="ARBA" id="ARBA00022989"/>
    </source>
</evidence>
<keyword evidence="11 12" id="KW-0472">Membrane</keyword>
<protein>
    <recommendedName>
        <fullName evidence="15">Cytochrome ubiquinol oxidase subunit I</fullName>
    </recommendedName>
</protein>
<dbReference type="OrthoDB" id="8675262at2"/>